<dbReference type="Proteomes" id="UP000308730">
    <property type="component" value="Unassembled WGS sequence"/>
</dbReference>
<accession>A0A4S4N0Z2</accession>
<dbReference type="InterPro" id="IPR045340">
    <property type="entry name" value="DUF6533"/>
</dbReference>
<gene>
    <name evidence="2" type="ORF">EUX98_g1613</name>
</gene>
<keyword evidence="3" id="KW-1185">Reference proteome</keyword>
<evidence type="ECO:0000313" key="3">
    <source>
        <dbReference type="Proteomes" id="UP000308730"/>
    </source>
</evidence>
<name>A0A4S4N0Z2_9APHY</name>
<feature type="domain" description="DUF6533" evidence="1">
    <location>
        <begin position="12"/>
        <end position="55"/>
    </location>
</feature>
<dbReference type="AlphaFoldDB" id="A0A4S4N0Z2"/>
<evidence type="ECO:0000313" key="2">
    <source>
        <dbReference type="EMBL" id="THH32559.1"/>
    </source>
</evidence>
<evidence type="ECO:0000259" key="1">
    <source>
        <dbReference type="Pfam" id="PF20151"/>
    </source>
</evidence>
<dbReference type="Pfam" id="PF20151">
    <property type="entry name" value="DUF6533"/>
    <property type="match status" value="1"/>
</dbReference>
<dbReference type="EMBL" id="SGPM01000019">
    <property type="protein sequence ID" value="THH32559.1"/>
    <property type="molecule type" value="Genomic_DNA"/>
</dbReference>
<protein>
    <recommendedName>
        <fullName evidence="1">DUF6533 domain-containing protein</fullName>
    </recommendedName>
</protein>
<comment type="caution">
    <text evidence="2">The sequence shown here is derived from an EMBL/GenBank/DDBJ whole genome shotgun (WGS) entry which is preliminary data.</text>
</comment>
<proteinExistence type="predicted"/>
<sequence length="77" mass="9186">MPVPVLIEYVDIVASFSILLWDWVINIGDEIEYFWWGNGNWMKWFYFFLRYFPLMVEGYASSNAVLSLCKLTQPSTY</sequence>
<dbReference type="OrthoDB" id="2748223at2759"/>
<organism evidence="2 3">
    <name type="scientific">Antrodiella citrinella</name>
    <dbReference type="NCBI Taxonomy" id="2447956"/>
    <lineage>
        <taxon>Eukaryota</taxon>
        <taxon>Fungi</taxon>
        <taxon>Dikarya</taxon>
        <taxon>Basidiomycota</taxon>
        <taxon>Agaricomycotina</taxon>
        <taxon>Agaricomycetes</taxon>
        <taxon>Polyporales</taxon>
        <taxon>Steccherinaceae</taxon>
        <taxon>Antrodiella</taxon>
    </lineage>
</organism>
<reference evidence="2 3" key="1">
    <citation type="submission" date="2019-02" db="EMBL/GenBank/DDBJ databases">
        <title>Genome sequencing of the rare red list fungi Antrodiella citrinella (Flaviporus citrinellus).</title>
        <authorList>
            <person name="Buettner E."/>
            <person name="Kellner H."/>
        </authorList>
    </citation>
    <scope>NUCLEOTIDE SEQUENCE [LARGE SCALE GENOMIC DNA]</scope>
    <source>
        <strain evidence="2 3">DSM 108506</strain>
    </source>
</reference>